<evidence type="ECO:0000256" key="4">
    <source>
        <dbReference type="ARBA" id="ARBA00022544"/>
    </source>
</evidence>
<evidence type="ECO:0000256" key="8">
    <source>
        <dbReference type="SAM" id="Phobius"/>
    </source>
</evidence>
<evidence type="ECO:0000313" key="9">
    <source>
        <dbReference type="EMBL" id="ASK61198.1"/>
    </source>
</evidence>
<feature type="transmembrane region" description="Helical" evidence="8">
    <location>
        <begin position="192"/>
        <end position="211"/>
    </location>
</feature>
<evidence type="ECO:0000256" key="1">
    <source>
        <dbReference type="ARBA" id="ARBA00004141"/>
    </source>
</evidence>
<keyword evidence="7 8" id="KW-0472">Membrane</keyword>
<keyword evidence="6 8" id="KW-1133">Transmembrane helix</keyword>
<feature type="transmembrane region" description="Helical" evidence="8">
    <location>
        <begin position="16"/>
        <end position="33"/>
    </location>
</feature>
<protein>
    <submittedName>
        <fullName evidence="9">Spore gernimation protein</fullName>
    </submittedName>
</protein>
<feature type="transmembrane region" description="Helical" evidence="8">
    <location>
        <begin position="312"/>
        <end position="331"/>
    </location>
</feature>
<dbReference type="EMBL" id="CP022315">
    <property type="protein sequence ID" value="ASK61198.1"/>
    <property type="molecule type" value="Genomic_DNA"/>
</dbReference>
<dbReference type="NCBIfam" id="TIGR00912">
    <property type="entry name" value="2A0309"/>
    <property type="match status" value="1"/>
</dbReference>
<keyword evidence="4" id="KW-0309">Germination</keyword>
<evidence type="ECO:0000313" key="10">
    <source>
        <dbReference type="Proteomes" id="UP000198312"/>
    </source>
</evidence>
<dbReference type="Pfam" id="PF03845">
    <property type="entry name" value="Spore_permease"/>
    <property type="match status" value="1"/>
</dbReference>
<feature type="transmembrane region" description="Helical" evidence="8">
    <location>
        <begin position="223"/>
        <end position="245"/>
    </location>
</feature>
<dbReference type="GO" id="GO:0016020">
    <property type="term" value="C:membrane"/>
    <property type="evidence" value="ECO:0007669"/>
    <property type="project" value="UniProtKB-SubCell"/>
</dbReference>
<dbReference type="PANTHER" id="PTHR34975">
    <property type="entry name" value="SPORE GERMINATION PROTEIN A2"/>
    <property type="match status" value="1"/>
</dbReference>
<keyword evidence="10" id="KW-1185">Reference proteome</keyword>
<dbReference type="PANTHER" id="PTHR34975:SF2">
    <property type="entry name" value="SPORE GERMINATION PROTEIN A2"/>
    <property type="match status" value="1"/>
</dbReference>
<dbReference type="RefSeq" id="WP_089060475.1">
    <property type="nucleotide sequence ID" value="NZ_CP022315.1"/>
</dbReference>
<dbReference type="KEGG" id="vil:CFK37_02815"/>
<feature type="transmembrane region" description="Helical" evidence="8">
    <location>
        <begin position="343"/>
        <end position="361"/>
    </location>
</feature>
<feature type="transmembrane region" description="Helical" evidence="8">
    <location>
        <begin position="152"/>
        <end position="172"/>
    </location>
</feature>
<dbReference type="Gene3D" id="1.20.1740.10">
    <property type="entry name" value="Amino acid/polyamine transporter I"/>
    <property type="match status" value="1"/>
</dbReference>
<dbReference type="GO" id="GO:0009847">
    <property type="term" value="P:spore germination"/>
    <property type="evidence" value="ECO:0007669"/>
    <property type="project" value="InterPro"/>
</dbReference>
<comment type="subcellular location">
    <subcellularLocation>
        <location evidence="1">Membrane</location>
        <topology evidence="1">Multi-pass membrane protein</topology>
    </subcellularLocation>
</comment>
<gene>
    <name evidence="9" type="ORF">CFK37_02815</name>
</gene>
<keyword evidence="5 8" id="KW-0812">Transmembrane</keyword>
<dbReference type="InterPro" id="IPR004761">
    <property type="entry name" value="Spore_GerAB"/>
</dbReference>
<evidence type="ECO:0000256" key="6">
    <source>
        <dbReference type="ARBA" id="ARBA00022989"/>
    </source>
</evidence>
<feature type="transmembrane region" description="Helical" evidence="8">
    <location>
        <begin position="276"/>
        <end position="300"/>
    </location>
</feature>
<dbReference type="OrthoDB" id="2716906at2"/>
<evidence type="ECO:0000256" key="2">
    <source>
        <dbReference type="ARBA" id="ARBA00007998"/>
    </source>
</evidence>
<proteinExistence type="inferred from homology"/>
<evidence type="ECO:0000256" key="7">
    <source>
        <dbReference type="ARBA" id="ARBA00023136"/>
    </source>
</evidence>
<reference evidence="9 10" key="1">
    <citation type="submission" date="2017-07" db="EMBL/GenBank/DDBJ databases">
        <title>Virgibacillus sp. LM2416.</title>
        <authorList>
            <person name="Tak E.J."/>
            <person name="Bae J.-W."/>
        </authorList>
    </citation>
    <scope>NUCLEOTIDE SEQUENCE [LARGE SCALE GENOMIC DNA]</scope>
    <source>
        <strain evidence="9 10">LM2416</strain>
    </source>
</reference>
<evidence type="ECO:0000256" key="3">
    <source>
        <dbReference type="ARBA" id="ARBA00022448"/>
    </source>
</evidence>
<dbReference type="Proteomes" id="UP000198312">
    <property type="component" value="Chromosome"/>
</dbReference>
<feature type="transmembrane region" description="Helical" evidence="8">
    <location>
        <begin position="75"/>
        <end position="102"/>
    </location>
</feature>
<feature type="transmembrane region" description="Helical" evidence="8">
    <location>
        <begin position="45"/>
        <end position="63"/>
    </location>
</feature>
<evidence type="ECO:0000256" key="5">
    <source>
        <dbReference type="ARBA" id="ARBA00022692"/>
    </source>
</evidence>
<comment type="similarity">
    <text evidence="2">Belongs to the amino acid-polyamine-organocation (APC) superfamily. Spore germination protein (SGP) (TC 2.A.3.9) family.</text>
</comment>
<accession>A0A220TZD8</accession>
<sequence>MKSFEYGDEKISDKEIMIALPSIVLGVGILSLPKDLASVTISSDGWIGILGGGVIAILITWLLAKLAVKFPNQSFFRFTSVVLSKPVAIIVSLLFAAIWLNVTAFEVRRIADVSKQYLFDSTPVEVIALSFLLVVVYAVSGSRAGLFRLNMMFLPIILFIALAVLVFNIRWFDPNQLLPLFKTDIQGYIKGMHAGVTSYAGFVIVLFYIGLVDNPERTPKLAAYGMCIPVVLYIILFVMCIGVFGHAATTNLIYPTIELAKGVEIPGGFLERFESVFFVIWIMAIFNTTSMALDIVVLCLNSIFTKTNKIKIVILVAPLVYAIGMFPQNIMEVSTFGSTTIDLALIYTVLIGLILFVMAKIRGVKRGAK</sequence>
<organism evidence="9 10">
    <name type="scientific">Virgibacillus phasianinus</name>
    <dbReference type="NCBI Taxonomy" id="2017483"/>
    <lineage>
        <taxon>Bacteria</taxon>
        <taxon>Bacillati</taxon>
        <taxon>Bacillota</taxon>
        <taxon>Bacilli</taxon>
        <taxon>Bacillales</taxon>
        <taxon>Bacillaceae</taxon>
        <taxon>Virgibacillus</taxon>
    </lineage>
</organism>
<dbReference type="AlphaFoldDB" id="A0A220TZD8"/>
<feature type="transmembrane region" description="Helical" evidence="8">
    <location>
        <begin position="122"/>
        <end position="140"/>
    </location>
</feature>
<name>A0A220TZD8_9BACI</name>
<keyword evidence="3" id="KW-0813">Transport</keyword>